<keyword evidence="1" id="KW-0812">Transmembrane</keyword>
<evidence type="ECO:0000313" key="3">
    <source>
        <dbReference type="Proteomes" id="UP001058120"/>
    </source>
</evidence>
<dbReference type="RefSeq" id="WP_334315212.1">
    <property type="nucleotide sequence ID" value="NZ_CP065938.1"/>
</dbReference>
<dbReference type="SUPFAM" id="SSF54523">
    <property type="entry name" value="Pili subunits"/>
    <property type="match status" value="1"/>
</dbReference>
<protein>
    <submittedName>
        <fullName evidence="2">Prepilin-type N-terminal cleavage/methylation domain-containing protein</fullName>
    </submittedName>
</protein>
<organism evidence="2 3">
    <name type="scientific">Taurinivorans muris</name>
    <dbReference type="NCBI Taxonomy" id="2787751"/>
    <lineage>
        <taxon>Bacteria</taxon>
        <taxon>Pseudomonadati</taxon>
        <taxon>Thermodesulfobacteriota</taxon>
        <taxon>Desulfovibrionia</taxon>
        <taxon>Desulfovibrionales</taxon>
        <taxon>Desulfovibrionaceae</taxon>
        <taxon>Taurinivorans</taxon>
    </lineage>
</organism>
<proteinExistence type="predicted"/>
<feature type="transmembrane region" description="Helical" evidence="1">
    <location>
        <begin position="6"/>
        <end position="26"/>
    </location>
</feature>
<keyword evidence="1" id="KW-1133">Transmembrane helix</keyword>
<sequence>MNNNGFTLIELLIAMSLTSVIGMVLFSTYDMVMQFGTESKKIVFQKEQERLFSTILDNDFANISIVHNKPIPVFLTPQEHSARFKQFAGAEKNTSGSDILVISLQTTFQIHGGAPKNALPPAYAVEYYLRKSRQNTYVLIRRERPFAGIDTDFRTTELLLDKNIKEIDIQALWNEQYYSNWSEKTTADKNFYPQAFKFTISYSDRKNFTFIVPVPAKERDSR</sequence>
<dbReference type="NCBIfam" id="TIGR02532">
    <property type="entry name" value="IV_pilin_GFxxxE"/>
    <property type="match status" value="1"/>
</dbReference>
<name>A0ABY5Y0E0_9BACT</name>
<dbReference type="InterPro" id="IPR045584">
    <property type="entry name" value="Pilin-like"/>
</dbReference>
<evidence type="ECO:0000313" key="2">
    <source>
        <dbReference type="EMBL" id="UWX05627.1"/>
    </source>
</evidence>
<reference evidence="2" key="1">
    <citation type="submission" date="2020-12" db="EMBL/GenBank/DDBJ databases">
        <title>Taurinivorans muris gen. nov., sp. nov., fundamental and realized metabolic niche of a ubiquitous sulfidogenic bacterium in the murine intestine.</title>
        <authorList>
            <person name="Ye H."/>
            <person name="Hanson B.T."/>
            <person name="Loy A."/>
        </authorList>
    </citation>
    <scope>NUCLEOTIDE SEQUENCE</scope>
    <source>
        <strain evidence="2">LT0009</strain>
    </source>
</reference>
<dbReference type="Pfam" id="PF07963">
    <property type="entry name" value="N_methyl"/>
    <property type="match status" value="1"/>
</dbReference>
<keyword evidence="1" id="KW-0472">Membrane</keyword>
<accession>A0ABY5Y0E0</accession>
<evidence type="ECO:0000256" key="1">
    <source>
        <dbReference type="SAM" id="Phobius"/>
    </source>
</evidence>
<keyword evidence="3" id="KW-1185">Reference proteome</keyword>
<dbReference type="Proteomes" id="UP001058120">
    <property type="component" value="Chromosome"/>
</dbReference>
<gene>
    <name evidence="2" type="ORF">JBF11_09310</name>
</gene>
<dbReference type="InterPro" id="IPR012902">
    <property type="entry name" value="N_methyl_site"/>
</dbReference>
<dbReference type="EMBL" id="CP065938">
    <property type="protein sequence ID" value="UWX05627.1"/>
    <property type="molecule type" value="Genomic_DNA"/>
</dbReference>